<evidence type="ECO:0000313" key="2">
    <source>
        <dbReference type="EMBL" id="TQJ05067.1"/>
    </source>
</evidence>
<dbReference type="AlphaFoldDB" id="A0A542DPS3"/>
<evidence type="ECO:0000256" key="1">
    <source>
        <dbReference type="SAM" id="Phobius"/>
    </source>
</evidence>
<reference evidence="2 3" key="1">
    <citation type="submission" date="2019-06" db="EMBL/GenBank/DDBJ databases">
        <title>Sequencing the genomes of 1000 actinobacteria strains.</title>
        <authorList>
            <person name="Klenk H.-P."/>
        </authorList>
    </citation>
    <scope>NUCLEOTIDE SEQUENCE [LARGE SCALE GENOMIC DNA]</scope>
    <source>
        <strain evidence="2 3">DSM 45679</strain>
    </source>
</reference>
<keyword evidence="1" id="KW-0472">Membrane</keyword>
<keyword evidence="1" id="KW-1133">Transmembrane helix</keyword>
<dbReference type="OrthoDB" id="9789797at2"/>
<dbReference type="EMBL" id="VFML01000001">
    <property type="protein sequence ID" value="TQJ05067.1"/>
    <property type="molecule type" value="Genomic_DNA"/>
</dbReference>
<comment type="caution">
    <text evidence="2">The sequence shown here is derived from an EMBL/GenBank/DDBJ whole genome shotgun (WGS) entry which is preliminary data.</text>
</comment>
<keyword evidence="3" id="KW-1185">Reference proteome</keyword>
<feature type="transmembrane region" description="Helical" evidence="1">
    <location>
        <begin position="47"/>
        <end position="66"/>
    </location>
</feature>
<feature type="transmembrane region" description="Helical" evidence="1">
    <location>
        <begin position="12"/>
        <end position="35"/>
    </location>
</feature>
<name>A0A542DPS3_AMYCI</name>
<proteinExistence type="predicted"/>
<accession>A0A542DPS3</accession>
<protein>
    <submittedName>
        <fullName evidence="2">Uncharacterized protein</fullName>
    </submittedName>
</protein>
<keyword evidence="1" id="KW-0812">Transmembrane</keyword>
<evidence type="ECO:0000313" key="3">
    <source>
        <dbReference type="Proteomes" id="UP000320876"/>
    </source>
</evidence>
<organism evidence="2 3">
    <name type="scientific">Amycolatopsis cihanbeyliensis</name>
    <dbReference type="NCBI Taxonomy" id="1128664"/>
    <lineage>
        <taxon>Bacteria</taxon>
        <taxon>Bacillati</taxon>
        <taxon>Actinomycetota</taxon>
        <taxon>Actinomycetes</taxon>
        <taxon>Pseudonocardiales</taxon>
        <taxon>Pseudonocardiaceae</taxon>
        <taxon>Amycolatopsis</taxon>
    </lineage>
</organism>
<gene>
    <name evidence="2" type="ORF">FB471_4888</name>
</gene>
<sequence>MMRRRRGHVGDTVGDGGLFLALSGELLCFLALLGVSTLTGAWVGRSLLEIGLIVPLALVMLVLVLTSRDRP</sequence>
<dbReference type="Proteomes" id="UP000320876">
    <property type="component" value="Unassembled WGS sequence"/>
</dbReference>